<feature type="transmembrane region" description="Helical" evidence="6">
    <location>
        <begin position="197"/>
        <end position="217"/>
    </location>
</feature>
<evidence type="ECO:0000256" key="1">
    <source>
        <dbReference type="ARBA" id="ARBA00004141"/>
    </source>
</evidence>
<sequence length="264" mass="29386">MMDNRYPWTQNPCIQSLPIDTAFYHEPSANPNDNSTIEFSHEHPQHPYMVMTRAASPVVFGQTNRRPLTMGNPAVLGLWSFATVTLLLGTFSIFLPSKSNSIIFPSALLFGGIAQTIAGFFDLFCGGTLSSTIFISYGCFWTGNGLMMLPSIQSSLLGTYASADDIAQANAVYHFIWAIYTLMFTAISIRFKHGTFVLTWCLAWVFCTLFLTGMYYVTGIEAILRTSGICAYMAAIGAYYSGCAAIFEEQNERWWVGDYSLLKR</sequence>
<dbReference type="InterPro" id="IPR000791">
    <property type="entry name" value="Gpr1/Fun34/SatP-like"/>
</dbReference>
<evidence type="ECO:0000256" key="3">
    <source>
        <dbReference type="ARBA" id="ARBA00022692"/>
    </source>
</evidence>
<dbReference type="OrthoDB" id="3648309at2759"/>
<gene>
    <name evidence="7" type="ORF">LRAMOSA05710</name>
</gene>
<evidence type="ECO:0000256" key="5">
    <source>
        <dbReference type="ARBA" id="ARBA00023136"/>
    </source>
</evidence>
<name>A0A077X241_9FUNG</name>
<feature type="transmembrane region" description="Helical" evidence="6">
    <location>
        <begin position="74"/>
        <end position="95"/>
    </location>
</feature>
<dbReference type="GO" id="GO:0005886">
    <property type="term" value="C:plasma membrane"/>
    <property type="evidence" value="ECO:0007669"/>
    <property type="project" value="TreeGrafter"/>
</dbReference>
<feature type="transmembrane region" description="Helical" evidence="6">
    <location>
        <begin position="229"/>
        <end position="247"/>
    </location>
</feature>
<dbReference type="PANTHER" id="PTHR31123">
    <property type="entry name" value="ACCUMULATION OF DYADS PROTEIN 2-RELATED"/>
    <property type="match status" value="1"/>
</dbReference>
<feature type="transmembrane region" description="Helical" evidence="6">
    <location>
        <begin position="171"/>
        <end position="191"/>
    </location>
</feature>
<keyword evidence="5 6" id="KW-0472">Membrane</keyword>
<proteinExistence type="inferred from homology"/>
<accession>A0A077X241</accession>
<dbReference type="PANTHER" id="PTHR31123:SF1">
    <property type="entry name" value="ACCUMULATION OF DYADS PROTEIN 2-RELATED"/>
    <property type="match status" value="1"/>
</dbReference>
<evidence type="ECO:0000256" key="4">
    <source>
        <dbReference type="ARBA" id="ARBA00022989"/>
    </source>
</evidence>
<comment type="subcellular location">
    <subcellularLocation>
        <location evidence="1">Membrane</location>
        <topology evidence="1">Multi-pass membrane protein</topology>
    </subcellularLocation>
</comment>
<organism evidence="7">
    <name type="scientific">Lichtheimia ramosa</name>
    <dbReference type="NCBI Taxonomy" id="688394"/>
    <lineage>
        <taxon>Eukaryota</taxon>
        <taxon>Fungi</taxon>
        <taxon>Fungi incertae sedis</taxon>
        <taxon>Mucoromycota</taxon>
        <taxon>Mucoromycotina</taxon>
        <taxon>Mucoromycetes</taxon>
        <taxon>Mucorales</taxon>
        <taxon>Lichtheimiaceae</taxon>
        <taxon>Lichtheimia</taxon>
    </lineage>
</organism>
<comment type="similarity">
    <text evidence="2">Belongs to the acetate uptake transporter (AceTr) (TC 2.A.96) family.</text>
</comment>
<keyword evidence="4 6" id="KW-1133">Transmembrane helix</keyword>
<evidence type="ECO:0000256" key="2">
    <source>
        <dbReference type="ARBA" id="ARBA00005587"/>
    </source>
</evidence>
<dbReference type="NCBIfam" id="NF038013">
    <property type="entry name" value="AceTr_1"/>
    <property type="match status" value="1"/>
</dbReference>
<feature type="transmembrane region" description="Helical" evidence="6">
    <location>
        <begin position="102"/>
        <end position="121"/>
    </location>
</feature>
<dbReference type="EMBL" id="LK023379">
    <property type="protein sequence ID" value="CDS13534.1"/>
    <property type="molecule type" value="Genomic_DNA"/>
</dbReference>
<evidence type="ECO:0000313" key="7">
    <source>
        <dbReference type="EMBL" id="CDS13534.1"/>
    </source>
</evidence>
<dbReference type="GO" id="GO:0015123">
    <property type="term" value="F:acetate transmembrane transporter activity"/>
    <property type="evidence" value="ECO:0007669"/>
    <property type="project" value="TreeGrafter"/>
</dbReference>
<protein>
    <recommendedName>
        <fullName evidence="8">GPR1/FUN34/yaaH family protein</fullName>
    </recommendedName>
</protein>
<feature type="transmembrane region" description="Helical" evidence="6">
    <location>
        <begin position="133"/>
        <end position="150"/>
    </location>
</feature>
<evidence type="ECO:0000256" key="6">
    <source>
        <dbReference type="SAM" id="Phobius"/>
    </source>
</evidence>
<reference evidence="7" key="1">
    <citation type="journal article" date="2014" name="Genome Announc.">
        <title>De novo whole-genome sequence and genome annotation of Lichtheimia ramosa.</title>
        <authorList>
            <person name="Linde J."/>
            <person name="Schwartze V."/>
            <person name="Binder U."/>
            <person name="Lass-Florl C."/>
            <person name="Voigt K."/>
            <person name="Horn F."/>
        </authorList>
    </citation>
    <scope>NUCLEOTIDE SEQUENCE</scope>
    <source>
        <strain evidence="7">JMRC FSU:6197</strain>
    </source>
</reference>
<keyword evidence="3 6" id="KW-0812">Transmembrane</keyword>
<dbReference type="InterPro" id="IPR051633">
    <property type="entry name" value="AceTr"/>
</dbReference>
<dbReference type="Pfam" id="PF01184">
    <property type="entry name" value="Gpr1_Fun34_YaaH"/>
    <property type="match status" value="1"/>
</dbReference>
<dbReference type="AlphaFoldDB" id="A0A077X241"/>
<evidence type="ECO:0008006" key="8">
    <source>
        <dbReference type="Google" id="ProtNLM"/>
    </source>
</evidence>